<dbReference type="GO" id="GO:0005524">
    <property type="term" value="F:ATP binding"/>
    <property type="evidence" value="ECO:0007669"/>
    <property type="project" value="InterPro"/>
</dbReference>
<evidence type="ECO:0000256" key="2">
    <source>
        <dbReference type="ARBA" id="ARBA00022481"/>
    </source>
</evidence>
<dbReference type="InterPro" id="IPR012724">
    <property type="entry name" value="DnaJ"/>
</dbReference>
<evidence type="ECO:0000256" key="7">
    <source>
        <dbReference type="ARBA" id="ARBA00022833"/>
    </source>
</evidence>
<comment type="caution">
    <text evidence="14">The sequence shown here is derived from an EMBL/GenBank/DDBJ whole genome shotgun (WGS) entry which is preliminary data.</text>
</comment>
<dbReference type="EMBL" id="JAODUP010000433">
    <property type="protein sequence ID" value="KAK2149874.1"/>
    <property type="molecule type" value="Genomic_DNA"/>
</dbReference>
<feature type="domain" description="CR-type" evidence="13">
    <location>
        <begin position="124"/>
        <end position="208"/>
    </location>
</feature>
<dbReference type="SUPFAM" id="SSF57938">
    <property type="entry name" value="DnaJ/Hsp40 cysteine-rich domain"/>
    <property type="match status" value="1"/>
</dbReference>
<feature type="zinc finger region" description="CR-type" evidence="10">
    <location>
        <begin position="124"/>
        <end position="208"/>
    </location>
</feature>
<gene>
    <name evidence="14" type="ORF">LSH36_433g02024</name>
</gene>
<sequence length="400" mass="44889">MVKETAYYEILGVKANATNEELKKAYRKLALKYHPDKNPNEGEKFKAISQAYEVLSDSKKRELYDRGGEQAIKEGGLERDFHSPMDIFDMFFGGGLGRGRSRGPSRGKDVIHQLKVSLEDLYNGTLKKLALQKNVICPKCDGRGGKKGAVEMCQNCRGTGMQVKVHQLAPGMVQQIQSVCPDCQGQGEKISAKDRCKNCSGHKVVRERKILEVHVDKGMKGEQQIRFSGEGDQEPGLEPGDIIIVLDEKEHSTFKRQGMDLITVMELDLVEALCGFQRTVETLDKRTLLITSYPGEIIKHSEIKVVLNEGMPMYKNPFEKGRLIVQFKVKFPPNNWISPERLPELEKLLPPRQEVIIPDDGEECTLVDPDVAAQSKPYSNAYDSDDEDGMHGQRVQCASH</sequence>
<dbReference type="HAMAP" id="MF_01152">
    <property type="entry name" value="DnaJ"/>
    <property type="match status" value="1"/>
</dbReference>
<dbReference type="FunFam" id="2.60.260.20:FF:000003">
    <property type="entry name" value="DnaJ subfamily A member 2"/>
    <property type="match status" value="1"/>
</dbReference>
<dbReference type="FunFam" id="2.10.230.10:FF:000005">
    <property type="entry name" value="DnaJ homolog subfamily A member 1"/>
    <property type="match status" value="1"/>
</dbReference>
<dbReference type="GO" id="GO:0009408">
    <property type="term" value="P:response to heat"/>
    <property type="evidence" value="ECO:0007669"/>
    <property type="project" value="InterPro"/>
</dbReference>
<dbReference type="GO" id="GO:0006457">
    <property type="term" value="P:protein folding"/>
    <property type="evidence" value="ECO:0007669"/>
    <property type="project" value="InterPro"/>
</dbReference>
<dbReference type="SMART" id="SM00271">
    <property type="entry name" value="DnaJ"/>
    <property type="match status" value="1"/>
</dbReference>
<dbReference type="InterPro" id="IPR002939">
    <property type="entry name" value="DnaJ_C"/>
</dbReference>
<keyword evidence="6 10" id="KW-0863">Zinc-finger</keyword>
<dbReference type="SUPFAM" id="SSF49493">
    <property type="entry name" value="HSP40/DnaJ peptide-binding domain"/>
    <property type="match status" value="2"/>
</dbReference>
<dbReference type="PROSITE" id="PS50076">
    <property type="entry name" value="DNAJ_2"/>
    <property type="match status" value="1"/>
</dbReference>
<organism evidence="14 15">
    <name type="scientific">Paralvinella palmiformis</name>
    <dbReference type="NCBI Taxonomy" id="53620"/>
    <lineage>
        <taxon>Eukaryota</taxon>
        <taxon>Metazoa</taxon>
        <taxon>Spiralia</taxon>
        <taxon>Lophotrochozoa</taxon>
        <taxon>Annelida</taxon>
        <taxon>Polychaeta</taxon>
        <taxon>Sedentaria</taxon>
        <taxon>Canalipalpata</taxon>
        <taxon>Terebellida</taxon>
        <taxon>Terebelliformia</taxon>
        <taxon>Alvinellidae</taxon>
        <taxon>Paralvinella</taxon>
    </lineage>
</organism>
<dbReference type="GO" id="GO:0008270">
    <property type="term" value="F:zinc ion binding"/>
    <property type="evidence" value="ECO:0007669"/>
    <property type="project" value="UniProtKB-KW"/>
</dbReference>
<evidence type="ECO:0000256" key="11">
    <source>
        <dbReference type="SAM" id="MobiDB-lite"/>
    </source>
</evidence>
<evidence type="ECO:0000256" key="9">
    <source>
        <dbReference type="ARBA" id="ARBA00023288"/>
    </source>
</evidence>
<dbReference type="CDD" id="cd06257">
    <property type="entry name" value="DnaJ"/>
    <property type="match status" value="1"/>
</dbReference>
<dbReference type="InterPro" id="IPR036410">
    <property type="entry name" value="HSP_DnaJ_Cys-rich_dom_sf"/>
</dbReference>
<evidence type="ECO:0000256" key="6">
    <source>
        <dbReference type="ARBA" id="ARBA00022771"/>
    </source>
</evidence>
<dbReference type="InterPro" id="IPR018253">
    <property type="entry name" value="DnaJ_domain_CS"/>
</dbReference>
<dbReference type="AlphaFoldDB" id="A0AAD9N0M5"/>
<comment type="subcellular location">
    <subcellularLocation>
        <location evidence="1">Membrane</location>
        <topology evidence="1">Lipid-anchor</topology>
    </subcellularLocation>
</comment>
<evidence type="ECO:0000256" key="5">
    <source>
        <dbReference type="ARBA" id="ARBA00022737"/>
    </source>
</evidence>
<keyword evidence="4 10" id="KW-0479">Metal-binding</keyword>
<reference evidence="14" key="1">
    <citation type="journal article" date="2023" name="Mol. Biol. Evol.">
        <title>Third-Generation Sequencing Reveals the Adaptive Role of the Epigenome in Three Deep-Sea Polychaetes.</title>
        <authorList>
            <person name="Perez M."/>
            <person name="Aroh O."/>
            <person name="Sun Y."/>
            <person name="Lan Y."/>
            <person name="Juniper S.K."/>
            <person name="Young C.R."/>
            <person name="Angers B."/>
            <person name="Qian P.Y."/>
        </authorList>
    </citation>
    <scope>NUCLEOTIDE SEQUENCE</scope>
    <source>
        <strain evidence="14">P08H-3</strain>
    </source>
</reference>
<dbReference type="Gene3D" id="2.10.230.10">
    <property type="entry name" value="Heat shock protein DnaJ, cysteine-rich domain"/>
    <property type="match status" value="1"/>
</dbReference>
<keyword evidence="9" id="KW-0449">Lipoprotein</keyword>
<feature type="region of interest" description="Disordered" evidence="11">
    <location>
        <begin position="375"/>
        <end position="400"/>
    </location>
</feature>
<keyword evidence="15" id="KW-1185">Reference proteome</keyword>
<keyword evidence="8" id="KW-0472">Membrane</keyword>
<dbReference type="InterPro" id="IPR001623">
    <property type="entry name" value="DnaJ_domain"/>
</dbReference>
<dbReference type="CDD" id="cd10719">
    <property type="entry name" value="DnaJ_zf"/>
    <property type="match status" value="1"/>
</dbReference>
<dbReference type="Pfam" id="PF00226">
    <property type="entry name" value="DnaJ"/>
    <property type="match status" value="1"/>
</dbReference>
<dbReference type="GO" id="GO:0051082">
    <property type="term" value="F:unfolded protein binding"/>
    <property type="evidence" value="ECO:0007669"/>
    <property type="project" value="InterPro"/>
</dbReference>
<dbReference type="InterPro" id="IPR036869">
    <property type="entry name" value="J_dom_sf"/>
</dbReference>
<dbReference type="GO" id="GO:0016020">
    <property type="term" value="C:membrane"/>
    <property type="evidence" value="ECO:0007669"/>
    <property type="project" value="UniProtKB-SubCell"/>
</dbReference>
<evidence type="ECO:0000256" key="10">
    <source>
        <dbReference type="PROSITE-ProRule" id="PRU00546"/>
    </source>
</evidence>
<dbReference type="Gene3D" id="1.10.287.110">
    <property type="entry name" value="DnaJ domain"/>
    <property type="match status" value="1"/>
</dbReference>
<dbReference type="Pfam" id="PF01556">
    <property type="entry name" value="DnaJ_C"/>
    <property type="match status" value="1"/>
</dbReference>
<dbReference type="PRINTS" id="PR00625">
    <property type="entry name" value="JDOMAIN"/>
</dbReference>
<dbReference type="Gene3D" id="2.60.260.20">
    <property type="entry name" value="Urease metallochaperone UreE, N-terminal domain"/>
    <property type="match status" value="2"/>
</dbReference>
<dbReference type="PROSITE" id="PS51188">
    <property type="entry name" value="ZF_CR"/>
    <property type="match status" value="1"/>
</dbReference>
<dbReference type="InterPro" id="IPR044713">
    <property type="entry name" value="DNJA1/2-like"/>
</dbReference>
<dbReference type="SUPFAM" id="SSF46565">
    <property type="entry name" value="Chaperone J-domain"/>
    <property type="match status" value="1"/>
</dbReference>
<evidence type="ECO:0000313" key="15">
    <source>
        <dbReference type="Proteomes" id="UP001208570"/>
    </source>
</evidence>
<keyword evidence="2" id="KW-0488">Methylation</keyword>
<dbReference type="PROSITE" id="PS00636">
    <property type="entry name" value="DNAJ_1"/>
    <property type="match status" value="1"/>
</dbReference>
<dbReference type="InterPro" id="IPR008971">
    <property type="entry name" value="HSP40/DnaJ_pept-bd"/>
</dbReference>
<dbReference type="FunFam" id="1.10.287.110:FF:000014">
    <property type="entry name" value="dnaJ homolog subfamily A member 1"/>
    <property type="match status" value="1"/>
</dbReference>
<evidence type="ECO:0000313" key="14">
    <source>
        <dbReference type="EMBL" id="KAK2149874.1"/>
    </source>
</evidence>
<name>A0AAD9N0M5_9ANNE</name>
<evidence type="ECO:0000256" key="3">
    <source>
        <dbReference type="ARBA" id="ARBA00022553"/>
    </source>
</evidence>
<keyword evidence="3" id="KW-0597">Phosphoprotein</keyword>
<keyword evidence="7 10" id="KW-0862">Zinc</keyword>
<evidence type="ECO:0000256" key="4">
    <source>
        <dbReference type="ARBA" id="ARBA00022723"/>
    </source>
</evidence>
<dbReference type="Proteomes" id="UP001208570">
    <property type="component" value="Unassembled WGS sequence"/>
</dbReference>
<evidence type="ECO:0000259" key="13">
    <source>
        <dbReference type="PROSITE" id="PS51188"/>
    </source>
</evidence>
<dbReference type="CDD" id="cd10747">
    <property type="entry name" value="DnaJ_C"/>
    <property type="match status" value="1"/>
</dbReference>
<accession>A0AAD9N0M5</accession>
<evidence type="ECO:0000256" key="1">
    <source>
        <dbReference type="ARBA" id="ARBA00004635"/>
    </source>
</evidence>
<feature type="domain" description="J" evidence="12">
    <location>
        <begin position="6"/>
        <end position="68"/>
    </location>
</feature>
<dbReference type="Pfam" id="PF00684">
    <property type="entry name" value="DnaJ_CXXCXGXG"/>
    <property type="match status" value="1"/>
</dbReference>
<proteinExistence type="inferred from homology"/>
<protein>
    <submittedName>
        <fullName evidence="14">Uncharacterized protein</fullName>
    </submittedName>
</protein>
<dbReference type="InterPro" id="IPR001305">
    <property type="entry name" value="HSP_DnaJ_Cys-rich_dom"/>
</dbReference>
<dbReference type="PANTHER" id="PTHR43888">
    <property type="entry name" value="DNAJ-LIKE-2, ISOFORM A-RELATED"/>
    <property type="match status" value="1"/>
</dbReference>
<evidence type="ECO:0000259" key="12">
    <source>
        <dbReference type="PROSITE" id="PS50076"/>
    </source>
</evidence>
<evidence type="ECO:0000256" key="8">
    <source>
        <dbReference type="ARBA" id="ARBA00023136"/>
    </source>
</evidence>
<dbReference type="GO" id="GO:0030544">
    <property type="term" value="F:Hsp70 protein binding"/>
    <property type="evidence" value="ECO:0007669"/>
    <property type="project" value="InterPro"/>
</dbReference>
<keyword evidence="5" id="KW-0677">Repeat</keyword>